<dbReference type="OrthoDB" id="211220at2"/>
<accession>A0A5C1AI37</accession>
<keyword evidence="3" id="KW-1185">Reference proteome</keyword>
<name>A0A5C1AI37_9BACT</name>
<dbReference type="RefSeq" id="WP_149112475.1">
    <property type="nucleotide sequence ID" value="NZ_CP042425.1"/>
</dbReference>
<protein>
    <recommendedName>
        <fullName evidence="4">Glycosyl hydrolase</fullName>
    </recommendedName>
</protein>
<feature type="signal peptide" evidence="1">
    <location>
        <begin position="1"/>
        <end position="18"/>
    </location>
</feature>
<proteinExistence type="predicted"/>
<dbReference type="EMBL" id="CP042425">
    <property type="protein sequence ID" value="QEL17923.1"/>
    <property type="molecule type" value="Genomic_DNA"/>
</dbReference>
<dbReference type="SUPFAM" id="SSF50939">
    <property type="entry name" value="Sialidases"/>
    <property type="match status" value="1"/>
</dbReference>
<dbReference type="AlphaFoldDB" id="A0A5C1AI37"/>
<dbReference type="InterPro" id="IPR036278">
    <property type="entry name" value="Sialidase_sf"/>
</dbReference>
<evidence type="ECO:0008006" key="4">
    <source>
        <dbReference type="Google" id="ProtNLM"/>
    </source>
</evidence>
<dbReference type="Proteomes" id="UP000324974">
    <property type="component" value="Chromosome"/>
</dbReference>
<reference evidence="3" key="1">
    <citation type="submission" date="2019-08" db="EMBL/GenBank/DDBJ databases">
        <title>Limnoglobus roseus gen. nov., sp. nov., a novel freshwater planctomycete with a giant genome from the family Gemmataceae.</title>
        <authorList>
            <person name="Kulichevskaya I.S."/>
            <person name="Naumoff D.G."/>
            <person name="Miroshnikov K."/>
            <person name="Ivanova A."/>
            <person name="Philippov D.A."/>
            <person name="Hakobyan A."/>
            <person name="Rijpstra I.C."/>
            <person name="Sinninghe Damste J.S."/>
            <person name="Liesack W."/>
            <person name="Dedysh S.N."/>
        </authorList>
    </citation>
    <scope>NUCLEOTIDE SEQUENCE [LARGE SCALE GENOMIC DNA]</scope>
    <source>
        <strain evidence="3">PX52</strain>
    </source>
</reference>
<evidence type="ECO:0000313" key="3">
    <source>
        <dbReference type="Proteomes" id="UP000324974"/>
    </source>
</evidence>
<sequence>MNRFLLAVLLATASTASADDGVFVGVGYGGRRIVSTDGKAWSITAEWAEKGGDDSDNLLSVVFAQGKFVAVGGGTPKRDKAVGGHILTSKDGREWKEVHTAKFRVHPVLYGNDRFVAGGPNRNFLHSADGETWKDGAKLTEGKASHFRHGAFGNGVFVFIGNAGGNSPTTWVAVTKDGEKLDHIAIDLPVVRDLTFANGRFVAVGPDGLRMTSADGVKWEHTVKQDGLELNSVVWTGEQFLASGGKTPFTSKDGVTWAAHPKAIPCHVLSVEKGAFVGTSWPGQMWHSADGLDWKKCATTTPNGINKVVYGVPGTVRK</sequence>
<organism evidence="2 3">
    <name type="scientific">Limnoglobus roseus</name>
    <dbReference type="NCBI Taxonomy" id="2598579"/>
    <lineage>
        <taxon>Bacteria</taxon>
        <taxon>Pseudomonadati</taxon>
        <taxon>Planctomycetota</taxon>
        <taxon>Planctomycetia</taxon>
        <taxon>Gemmatales</taxon>
        <taxon>Gemmataceae</taxon>
        <taxon>Limnoglobus</taxon>
    </lineage>
</organism>
<feature type="chain" id="PRO_5022947971" description="Glycosyl hydrolase" evidence="1">
    <location>
        <begin position="19"/>
        <end position="318"/>
    </location>
</feature>
<gene>
    <name evidence="2" type="ORF">PX52LOC_04935</name>
</gene>
<evidence type="ECO:0000313" key="2">
    <source>
        <dbReference type="EMBL" id="QEL17923.1"/>
    </source>
</evidence>
<dbReference type="KEGG" id="lrs:PX52LOC_04935"/>
<evidence type="ECO:0000256" key="1">
    <source>
        <dbReference type="SAM" id="SignalP"/>
    </source>
</evidence>
<keyword evidence="1" id="KW-0732">Signal</keyword>